<proteinExistence type="predicted"/>
<protein>
    <submittedName>
        <fullName evidence="2">Uncharacterized protein</fullName>
    </submittedName>
</protein>
<dbReference type="EMBL" id="CAACVS010000009">
    <property type="protein sequence ID" value="VEU33780.1"/>
    <property type="molecule type" value="Genomic_DNA"/>
</dbReference>
<feature type="compositionally biased region" description="Polar residues" evidence="1">
    <location>
        <begin position="828"/>
        <end position="839"/>
    </location>
</feature>
<feature type="region of interest" description="Disordered" evidence="1">
    <location>
        <begin position="297"/>
        <end position="317"/>
    </location>
</feature>
<feature type="compositionally biased region" description="Polar residues" evidence="1">
    <location>
        <begin position="45"/>
        <end position="56"/>
    </location>
</feature>
<sequence length="1725" mass="192477">MSPPHGQRLPPSQLGHRVRMKPLAVFNLDGIPYIAPSEDSMAFQKSNENVNSTESRSNNKKMPPNMTAETPAESEQTIRNQHNPELRITEIDNGTDSSTETEISMELSVHKGEALRIRSKNGKSNANDESDVCTAAQPKQSWWMTADENFLEQWIMEKLDKIISKAEHEEEKYLMDVWDERILMQQLLHAINAAKGHCRGEEREDKRLGTSAETMERTTENDNNNNKQGAGVKETKNVMLSVSEDNESLESKDEESCETPMNARLESVLGVRDTAQQKKKKLMDLVTTKAVSRSQKQLPGISSVTRDPGVASVQKPISNSKRNEGSLLKITKIRRALPKWIPTSSASENEDDKMNLLFSPEDFRSSVIGSVHNQLPQAVRDHPKSLLYIEITDPHPGDPCSYLLEAHATHDHDGLEHLRATTDAYIRSKIAAVNLRLLLEDGFSLELDVPLSLREPIGVSFAKFSVKHKGSKQDRCDANQRQDSTNNTAHSPQPKGIWIKDVLPCKGLAKAMGGHEVFDFGAAVLAVNELAVSDPLDLQELLVKAKKASQESIILTICISKDSDLCRIPIQKLEREFKIRRRDKTAYDPAVYQKLRNLPFNSSSPELNSTSPKAYTIATGAKLHEGIPVGGMERDDSNRGKTKTVPLEGSASTKLPASLDKSTSVENLPALSPGFAQARSPIAPAQEKLYKATSSVENGKEVPSKIIATKPITQKTLDVFDESSRSEKNPAFSLDPALATSSSTTSATEKPTRAPLSSGNQKEDSVFKETDEVSSKKPAPRSSSASSLNPVSPSLRSDLSTGNAGAEHFPKKKRTLPAKIPAKEMISTEANGTSTSQKEVNGLDHGSNKSNSDSLVMTASPDGSKQRDSSKSLKSGKSQIGNTALKAMNYSNNQTEVHNGPEMPTNKSGRKQQGEAAIKTTTLNAVTDLIDSDDENDVAGNEICTTESKNRSKNSYHHFERRYKKLIQLDFRDTRISEKAVCFGMWEQHKIHIGGTCGDDCKCHMTLSRTFANDMIKAYVKKEFKWKDDDLDLQATEKDLKEKTRGIFLYFFPRFIGKLANQYPNETGTKLIERLVEMWHTHQQTRLNSGMFGVRCSEDCQCEVCWEGLFGKGQPKRFGSDPSTRKGDQNSEKRNAHSTSLQVASTPARKKSRQTETGHRPSFFSASVELPFEIVFNTIKPLGGYFRTERGQNGESKCLLLSKCDSGPMATDDRIKVGTQVTAVMVGTHRNAVSHHHQLQDFYGSAKRGRKNLCVIFQNDRHCKQETLTASRSNWTRTGAWTGKIKGGWSGGTALAQPKHRYQQQDMHLENALKGSVRSSRDTNQRPYPRPPFNHEFSGAGSPRFHGAFSPGGDQRPRGSSSQEHFIDTVRNKSCRDLISLLENGPEFSHEFVADVLQPQNLYLTEELKKLNIHSATGRNTEAKKKVVKVYINSAYLIQKAMSLRTWSLVYIELKSLCLDRANPAEDFGRSDIIGTEVRTRSPDAELGRLPALPLGHRIDYPANRFSTHNNYMMSLENRQLEVKILKGDPHRDRFRPKEVGTIAIPLNDIERICPSDGSWFEISKRLEGVGTIALHVQRRTADIEYITLKRQEIEATIKTQIETVERFNEEYSRSLQTKITSNVRGIHGISLLYAAIEAASEPRLIDRILSTGADPRQRSQQGSPLELAQRLYDRCLSKARDARTMGRPHEYLVAQDQQRARAKAVLDALLSPSYRHYHPLPQRY</sequence>
<evidence type="ECO:0000256" key="1">
    <source>
        <dbReference type="SAM" id="MobiDB-lite"/>
    </source>
</evidence>
<evidence type="ECO:0000313" key="2">
    <source>
        <dbReference type="EMBL" id="VEU33780.1"/>
    </source>
</evidence>
<feature type="compositionally biased region" description="Polar residues" evidence="1">
    <location>
        <begin position="848"/>
        <end position="863"/>
    </location>
</feature>
<accession>A0A448YVJ2</accession>
<dbReference type="OrthoDB" id="57210at2759"/>
<feature type="region of interest" description="Disordered" evidence="1">
    <location>
        <begin position="720"/>
        <end position="878"/>
    </location>
</feature>
<feature type="compositionally biased region" description="Basic and acidic residues" evidence="1">
    <location>
        <begin position="761"/>
        <end position="775"/>
    </location>
</feature>
<feature type="compositionally biased region" description="Basic and acidic residues" evidence="1">
    <location>
        <begin position="1123"/>
        <end position="1135"/>
    </location>
</feature>
<feature type="region of interest" description="Disordered" evidence="1">
    <location>
        <begin position="1312"/>
        <end position="1366"/>
    </location>
</feature>
<feature type="compositionally biased region" description="Basic and acidic residues" evidence="1">
    <location>
        <begin position="199"/>
        <end position="220"/>
    </location>
</feature>
<gene>
    <name evidence="2" type="ORF">PSNMU_V1.4_AUG-EV-PASAV3_0004700</name>
</gene>
<keyword evidence="3" id="KW-1185">Reference proteome</keyword>
<feature type="compositionally biased region" description="Low complexity" evidence="1">
    <location>
        <begin position="776"/>
        <end position="795"/>
    </location>
</feature>
<feature type="compositionally biased region" description="Polar residues" evidence="1">
    <location>
        <begin position="650"/>
        <end position="661"/>
    </location>
</feature>
<feature type="region of interest" description="Disordered" evidence="1">
    <location>
        <begin position="472"/>
        <end position="493"/>
    </location>
</feature>
<evidence type="ECO:0000313" key="3">
    <source>
        <dbReference type="Proteomes" id="UP000291116"/>
    </source>
</evidence>
<feature type="region of interest" description="Disordered" evidence="1">
    <location>
        <begin position="45"/>
        <end position="78"/>
    </location>
</feature>
<feature type="compositionally biased region" description="Polar residues" evidence="1">
    <location>
        <begin position="481"/>
        <end position="491"/>
    </location>
</feature>
<reference evidence="2 3" key="1">
    <citation type="submission" date="2019-01" db="EMBL/GenBank/DDBJ databases">
        <authorList>
            <person name="Ferrante I. M."/>
        </authorList>
    </citation>
    <scope>NUCLEOTIDE SEQUENCE [LARGE SCALE GENOMIC DNA]</scope>
    <source>
        <strain evidence="2 3">B856</strain>
    </source>
</reference>
<feature type="region of interest" description="Disordered" evidence="1">
    <location>
        <begin position="199"/>
        <end position="237"/>
    </location>
</feature>
<organism evidence="2 3">
    <name type="scientific">Pseudo-nitzschia multistriata</name>
    <dbReference type="NCBI Taxonomy" id="183589"/>
    <lineage>
        <taxon>Eukaryota</taxon>
        <taxon>Sar</taxon>
        <taxon>Stramenopiles</taxon>
        <taxon>Ochrophyta</taxon>
        <taxon>Bacillariophyta</taxon>
        <taxon>Bacillariophyceae</taxon>
        <taxon>Bacillariophycidae</taxon>
        <taxon>Bacillariales</taxon>
        <taxon>Bacillariaceae</taxon>
        <taxon>Pseudo-nitzschia</taxon>
    </lineage>
</organism>
<feature type="region of interest" description="Disordered" evidence="1">
    <location>
        <begin position="626"/>
        <end position="661"/>
    </location>
</feature>
<name>A0A448YVJ2_9STRA</name>
<feature type="region of interest" description="Disordered" evidence="1">
    <location>
        <begin position="1116"/>
        <end position="1160"/>
    </location>
</feature>
<dbReference type="Proteomes" id="UP000291116">
    <property type="component" value="Unassembled WGS sequence"/>
</dbReference>
<feature type="compositionally biased region" description="Low complexity" evidence="1">
    <location>
        <begin position="739"/>
        <end position="748"/>
    </location>
</feature>